<dbReference type="PATRIC" id="fig|1292033.3.peg.363"/>
<dbReference type="KEGG" id="mput:MPUT9231_3740"/>
<dbReference type="PANTHER" id="PTHR13696:SF99">
    <property type="entry name" value="COBYRINIC ACID AC-DIAMIDE SYNTHASE"/>
    <property type="match status" value="1"/>
</dbReference>
<evidence type="ECO:0000259" key="1">
    <source>
        <dbReference type="Pfam" id="PF13614"/>
    </source>
</evidence>
<protein>
    <recommendedName>
        <fullName evidence="1">AAA domain-containing protein</fullName>
    </recommendedName>
</protein>
<dbReference type="PANTHER" id="PTHR13696">
    <property type="entry name" value="P-LOOP CONTAINING NUCLEOSIDE TRIPHOSPHATE HYDROLASE"/>
    <property type="match status" value="1"/>
</dbReference>
<accession>M9W9V9</accession>
<dbReference type="Gene3D" id="3.40.50.300">
    <property type="entry name" value="P-loop containing nucleotide triphosphate hydrolases"/>
    <property type="match status" value="1"/>
</dbReference>
<dbReference type="RefSeq" id="WP_015587393.1">
    <property type="nucleotide sequence ID" value="NC_021083.1"/>
</dbReference>
<evidence type="ECO:0000313" key="2">
    <source>
        <dbReference type="EMBL" id="AGJ90788.1"/>
    </source>
</evidence>
<sequence length="306" mass="34636">MNNKAVNIISFGGLKGGVGKTTLNLNIVGALANQGKKILVIDFDPQASITQTLRQSVEQVQSVKGSEQWLSNEVSYDELRETIFPSFIENIDFVASTSVLEKQNRELVSKPSREKRLISNIIKIGEEQNLLTNYDHIIIDTNPAFDPITENVYIACAFRGGVIQVVNDDPFSLTGAIKNLKIWEKKYMNDRFSKVPNALKGILVNKVKSNNLLKNIIKTLNSDDFVFKDLVLRTIIIENAAIKKSIFQQNTKQDKIKLDFAINNKKLNNWQKPKWIKENENLNKLINNGNLIANLVLELKDKQIIK</sequence>
<proteinExistence type="predicted"/>
<dbReference type="InterPro" id="IPR025669">
    <property type="entry name" value="AAA_dom"/>
</dbReference>
<dbReference type="Proteomes" id="UP000012984">
    <property type="component" value="Chromosome"/>
</dbReference>
<dbReference type="SUPFAM" id="SSF52540">
    <property type="entry name" value="P-loop containing nucleoside triphosphate hydrolases"/>
    <property type="match status" value="1"/>
</dbReference>
<organism evidence="2 3">
    <name type="scientific">Mycoplasma putrefaciens Mput9231</name>
    <dbReference type="NCBI Taxonomy" id="1292033"/>
    <lineage>
        <taxon>Bacteria</taxon>
        <taxon>Bacillati</taxon>
        <taxon>Mycoplasmatota</taxon>
        <taxon>Mollicutes</taxon>
        <taxon>Mycoplasmataceae</taxon>
        <taxon>Mycoplasma</taxon>
    </lineage>
</organism>
<keyword evidence="3" id="KW-1185">Reference proteome</keyword>
<dbReference type="CDD" id="cd02042">
    <property type="entry name" value="ParAB_family"/>
    <property type="match status" value="1"/>
</dbReference>
<dbReference type="HOGENOM" id="CLU_079331_0_0_14"/>
<dbReference type="InterPro" id="IPR050678">
    <property type="entry name" value="DNA_Partitioning_ATPase"/>
</dbReference>
<dbReference type="InterPro" id="IPR027417">
    <property type="entry name" value="P-loop_NTPase"/>
</dbReference>
<dbReference type="OrthoDB" id="9815116at2"/>
<gene>
    <name evidence="2" type="ORF">MPUT9231_3740</name>
</gene>
<dbReference type="AlphaFoldDB" id="M9W9V9"/>
<evidence type="ECO:0000313" key="3">
    <source>
        <dbReference type="Proteomes" id="UP000012984"/>
    </source>
</evidence>
<feature type="domain" description="AAA" evidence="1">
    <location>
        <begin position="7"/>
        <end position="178"/>
    </location>
</feature>
<name>M9W9V9_9MOLU</name>
<dbReference type="Pfam" id="PF13614">
    <property type="entry name" value="AAA_31"/>
    <property type="match status" value="1"/>
</dbReference>
<dbReference type="EMBL" id="CP004357">
    <property type="protein sequence ID" value="AGJ90788.1"/>
    <property type="molecule type" value="Genomic_DNA"/>
</dbReference>
<reference evidence="2 3" key="1">
    <citation type="journal article" date="2013" name="Genome Announc.">
        <title>Complete Genome Sequence of Mycoplasma putrefaciens Strain 9231, One of the Agents of Contagious Agalactia in Goats.</title>
        <authorList>
            <person name="Dupuy V."/>
            <person name="Sirand-Pugnet P."/>
            <person name="Baranowski E."/>
            <person name="Barre A."/>
            <person name="Breton M."/>
            <person name="Couture C."/>
            <person name="Dordet-Frisoni E."/>
            <person name="Gaurivaud P."/>
            <person name="Jacob D."/>
            <person name="Lemaitre C."/>
            <person name="Manso-Silvan L."/>
            <person name="Nikolski M."/>
            <person name="Nouvel L.X."/>
            <person name="Poumarat F."/>
            <person name="Tardy F."/>
            <person name="Thebault P."/>
            <person name="Theil S."/>
            <person name="Citti C."/>
            <person name="Blanchard A."/>
            <person name="Thiaucourt F."/>
        </authorList>
    </citation>
    <scope>NUCLEOTIDE SEQUENCE [LARGE SCALE GENOMIC DNA]</scope>
    <source>
        <strain evidence="2">Mput9231</strain>
    </source>
</reference>
<dbReference type="eggNOG" id="COG1192">
    <property type="taxonomic scope" value="Bacteria"/>
</dbReference>